<accession>A0A3M7TW84</accession>
<evidence type="ECO:0008006" key="4">
    <source>
        <dbReference type="Google" id="ProtNLM"/>
    </source>
</evidence>
<keyword evidence="3" id="KW-1185">Reference proteome</keyword>
<feature type="compositionally biased region" description="Polar residues" evidence="1">
    <location>
        <begin position="49"/>
        <end position="58"/>
    </location>
</feature>
<dbReference type="OrthoDB" id="2456726at2"/>
<gene>
    <name evidence="2" type="ORF">EBO34_07795</name>
</gene>
<organism evidence="2 3">
    <name type="scientific">Alteribacter keqinensis</name>
    <dbReference type="NCBI Taxonomy" id="2483800"/>
    <lineage>
        <taxon>Bacteria</taxon>
        <taxon>Bacillati</taxon>
        <taxon>Bacillota</taxon>
        <taxon>Bacilli</taxon>
        <taxon>Bacillales</taxon>
        <taxon>Bacillaceae</taxon>
        <taxon>Alteribacter</taxon>
    </lineage>
</organism>
<protein>
    <recommendedName>
        <fullName evidence="4">YppG-like protein</fullName>
    </recommendedName>
</protein>
<feature type="region of interest" description="Disordered" evidence="1">
    <location>
        <begin position="41"/>
        <end position="73"/>
    </location>
</feature>
<dbReference type="EMBL" id="RHIB01000001">
    <property type="protein sequence ID" value="RNA69826.1"/>
    <property type="molecule type" value="Genomic_DNA"/>
</dbReference>
<name>A0A3M7TW84_9BACI</name>
<dbReference type="Pfam" id="PF14179">
    <property type="entry name" value="YppG"/>
    <property type="match status" value="1"/>
</dbReference>
<sequence>MFMYPEEQRWQTHPRPWHQSGQTQYQGQWEQPQSYVHHPFPEPGGYSHSGWQAPQQQGWYHGSPHQGNYQGYGQQPYGGSYYPHQYGQYGYQPQSKFGGILSTFQGKDGKFDFNKAFVTVDQVMKTANQISPLMKQVGSFFTNFTP</sequence>
<feature type="compositionally biased region" description="Low complexity" evidence="1">
    <location>
        <begin position="64"/>
        <end position="73"/>
    </location>
</feature>
<reference evidence="2 3" key="1">
    <citation type="submission" date="2018-10" db="EMBL/GenBank/DDBJ databases">
        <title>Bacillus Keqinensis sp. nov., a moderately halophilic bacterium isolated from a saline-alkaline lake.</title>
        <authorList>
            <person name="Wang H."/>
        </authorList>
    </citation>
    <scope>NUCLEOTIDE SEQUENCE [LARGE SCALE GENOMIC DNA]</scope>
    <source>
        <strain evidence="2 3">KQ-3</strain>
    </source>
</reference>
<dbReference type="AlphaFoldDB" id="A0A3M7TW84"/>
<dbReference type="InterPro" id="IPR025555">
    <property type="entry name" value="YppG"/>
</dbReference>
<dbReference type="Proteomes" id="UP000278746">
    <property type="component" value="Unassembled WGS sequence"/>
</dbReference>
<evidence type="ECO:0000313" key="3">
    <source>
        <dbReference type="Proteomes" id="UP000278746"/>
    </source>
</evidence>
<evidence type="ECO:0000313" key="2">
    <source>
        <dbReference type="EMBL" id="RNA69826.1"/>
    </source>
</evidence>
<comment type="caution">
    <text evidence="2">The sequence shown here is derived from an EMBL/GenBank/DDBJ whole genome shotgun (WGS) entry which is preliminary data.</text>
</comment>
<proteinExistence type="predicted"/>
<evidence type="ECO:0000256" key="1">
    <source>
        <dbReference type="SAM" id="MobiDB-lite"/>
    </source>
</evidence>